<feature type="domain" description="YbaK/aminoacyl-tRNA synthetase-associated" evidence="1">
    <location>
        <begin position="27"/>
        <end position="144"/>
    </location>
</feature>
<proteinExistence type="predicted"/>
<dbReference type="InterPro" id="IPR007214">
    <property type="entry name" value="YbaK/aa-tRNA-synth-assoc-dom"/>
</dbReference>
<evidence type="ECO:0000259" key="1">
    <source>
        <dbReference type="Pfam" id="PF04073"/>
    </source>
</evidence>
<dbReference type="InterPro" id="IPR036754">
    <property type="entry name" value="YbaK/aa-tRNA-synt-asso_dom_sf"/>
</dbReference>
<sequence length="155" mass="15779">MGNATDTFTARLRELGVPGEVVEFTTEVPTAAAAAEQLGCPVGAIANSLVFTADGAPLLIIASGAHRVDTRAVARRLGTGKIRRADPELVLTATGQPVGGVGPVGHPHPIRTAVDRSLAGFEVVWAGAGSKHAMFPTSFAELVRMTGGEAVDVAG</sequence>
<gene>
    <name evidence="2" type="ORF">ACFQRI_13330</name>
</gene>
<dbReference type="RefSeq" id="WP_380668230.1">
    <property type="nucleotide sequence ID" value="NZ_JBHTCJ010000006.1"/>
</dbReference>
<evidence type="ECO:0000313" key="2">
    <source>
        <dbReference type="EMBL" id="MFC7342386.1"/>
    </source>
</evidence>
<accession>A0ABW2LLH1</accession>
<organism evidence="2 3">
    <name type="scientific">Saccharopolyspora griseoalba</name>
    <dbReference type="NCBI Taxonomy" id="1431848"/>
    <lineage>
        <taxon>Bacteria</taxon>
        <taxon>Bacillati</taxon>
        <taxon>Actinomycetota</taxon>
        <taxon>Actinomycetes</taxon>
        <taxon>Pseudonocardiales</taxon>
        <taxon>Pseudonocardiaceae</taxon>
        <taxon>Saccharopolyspora</taxon>
    </lineage>
</organism>
<name>A0ABW2LLH1_9PSEU</name>
<comment type="caution">
    <text evidence="2">The sequence shown here is derived from an EMBL/GenBank/DDBJ whole genome shotgun (WGS) entry which is preliminary data.</text>
</comment>
<protein>
    <submittedName>
        <fullName evidence="2">YbaK/EbsC family protein</fullName>
    </submittedName>
</protein>
<dbReference type="SUPFAM" id="SSF55826">
    <property type="entry name" value="YbaK/ProRS associated domain"/>
    <property type="match status" value="1"/>
</dbReference>
<dbReference type="Gene3D" id="3.90.960.10">
    <property type="entry name" value="YbaK/aminoacyl-tRNA synthetase-associated domain"/>
    <property type="match status" value="1"/>
</dbReference>
<dbReference type="PANTHER" id="PTHR30411">
    <property type="entry name" value="CYTOPLASMIC PROTEIN"/>
    <property type="match status" value="1"/>
</dbReference>
<dbReference type="Pfam" id="PF04073">
    <property type="entry name" value="tRNA_edit"/>
    <property type="match status" value="1"/>
</dbReference>
<dbReference type="PANTHER" id="PTHR30411:SF1">
    <property type="entry name" value="CYTOPLASMIC PROTEIN"/>
    <property type="match status" value="1"/>
</dbReference>
<reference evidence="3" key="1">
    <citation type="journal article" date="2019" name="Int. J. Syst. Evol. Microbiol.">
        <title>The Global Catalogue of Microorganisms (GCM) 10K type strain sequencing project: providing services to taxonomists for standard genome sequencing and annotation.</title>
        <authorList>
            <consortium name="The Broad Institute Genomics Platform"/>
            <consortium name="The Broad Institute Genome Sequencing Center for Infectious Disease"/>
            <person name="Wu L."/>
            <person name="Ma J."/>
        </authorList>
    </citation>
    <scope>NUCLEOTIDE SEQUENCE [LARGE SCALE GENOMIC DNA]</scope>
    <source>
        <strain evidence="3">WLHS5</strain>
    </source>
</reference>
<dbReference type="Proteomes" id="UP001596504">
    <property type="component" value="Unassembled WGS sequence"/>
</dbReference>
<dbReference type="CDD" id="cd04333">
    <property type="entry name" value="ProX_deacylase"/>
    <property type="match status" value="1"/>
</dbReference>
<keyword evidence="3" id="KW-1185">Reference proteome</keyword>
<dbReference type="EMBL" id="JBHTCJ010000006">
    <property type="protein sequence ID" value="MFC7342386.1"/>
    <property type="molecule type" value="Genomic_DNA"/>
</dbReference>
<evidence type="ECO:0000313" key="3">
    <source>
        <dbReference type="Proteomes" id="UP001596504"/>
    </source>
</evidence>